<reference evidence="1 2" key="1">
    <citation type="submission" date="2013-08" db="EMBL/GenBank/DDBJ databases">
        <title>Biodegradation of aromatic compounds in biofilm forming Pseudomonas isolated from sewage sludge.</title>
        <authorList>
            <person name="Qureshi A."/>
            <person name="Ghosh S."/>
            <person name="Khardenavis A.A."/>
            <person name="Kapley A."/>
            <person name="Purohit H.J."/>
        </authorList>
    </citation>
    <scope>NUCLEOTIDE SEQUENCE [LARGE SCALE GENOMIC DNA]</scope>
    <source>
        <strain evidence="1 2">EGD-AQ6</strain>
    </source>
</reference>
<dbReference type="EMBL" id="AVQG01000014">
    <property type="protein sequence ID" value="ERH57787.1"/>
    <property type="molecule type" value="Genomic_DNA"/>
</dbReference>
<comment type="caution">
    <text evidence="1">The sequence shown here is derived from an EMBL/GenBank/DDBJ whole genome shotgun (WGS) entry which is preliminary data.</text>
</comment>
<sequence>MKAPSGTQWPLDIFFVVDLRNQFHVIGVQGYVKRLPPPAA</sequence>
<evidence type="ECO:0000313" key="1">
    <source>
        <dbReference type="EMBL" id="ERH57787.1"/>
    </source>
</evidence>
<evidence type="ECO:0000313" key="2">
    <source>
        <dbReference type="Proteomes" id="UP000016504"/>
    </source>
</evidence>
<protein>
    <submittedName>
        <fullName evidence="1">Uncharacterized protein</fullName>
    </submittedName>
</protein>
<dbReference type="PATRIC" id="fig|1390371.3.peg.2674"/>
<accession>U1URS5</accession>
<name>U1URS5_9PSED</name>
<proteinExistence type="predicted"/>
<organism evidence="1 2">
    <name type="scientific">Pseudomonas simiae</name>
    <dbReference type="NCBI Taxonomy" id="321846"/>
    <lineage>
        <taxon>Bacteria</taxon>
        <taxon>Pseudomonadati</taxon>
        <taxon>Pseudomonadota</taxon>
        <taxon>Gammaproteobacteria</taxon>
        <taxon>Pseudomonadales</taxon>
        <taxon>Pseudomonadaceae</taxon>
        <taxon>Pseudomonas</taxon>
    </lineage>
</organism>
<dbReference type="Proteomes" id="UP000016504">
    <property type="component" value="Unassembled WGS sequence"/>
</dbReference>
<dbReference type="AlphaFoldDB" id="U1URS5"/>
<gene>
    <name evidence="1" type="ORF">O204_24815</name>
</gene>